<accession>A0A095TPM5</accession>
<dbReference type="AlphaFoldDB" id="A0A095TPM5"/>
<proteinExistence type="inferred from homology"/>
<dbReference type="OrthoDB" id="9797352at2"/>
<dbReference type="EMBL" id="ARXV01000009">
    <property type="protein sequence ID" value="KGD64358.1"/>
    <property type="molecule type" value="Genomic_DNA"/>
</dbReference>
<dbReference type="RefSeq" id="WP_035233376.1">
    <property type="nucleotide sequence ID" value="NZ_ARXV01000009.1"/>
</dbReference>
<comment type="caution">
    <text evidence="3">The sequence shown here is derived from an EMBL/GenBank/DDBJ whole genome shotgun (WGS) entry which is preliminary data.</text>
</comment>
<feature type="domain" description="UPF0033" evidence="2">
    <location>
        <begin position="6"/>
        <end position="73"/>
    </location>
</feature>
<dbReference type="Gene3D" id="3.30.110.40">
    <property type="entry name" value="TusA-like domain"/>
    <property type="match status" value="1"/>
</dbReference>
<dbReference type="SUPFAM" id="SSF64307">
    <property type="entry name" value="SirA-like"/>
    <property type="match status" value="1"/>
</dbReference>
<dbReference type="PANTHER" id="PTHR33279">
    <property type="entry name" value="SULFUR CARRIER PROTEIN YEDF-RELATED"/>
    <property type="match status" value="1"/>
</dbReference>
<dbReference type="Proteomes" id="UP000029444">
    <property type="component" value="Unassembled WGS sequence"/>
</dbReference>
<protein>
    <recommendedName>
        <fullName evidence="2">UPF0033 domain-containing protein</fullName>
    </recommendedName>
</protein>
<evidence type="ECO:0000313" key="3">
    <source>
        <dbReference type="EMBL" id="KGD64358.1"/>
    </source>
</evidence>
<dbReference type="InterPro" id="IPR001455">
    <property type="entry name" value="TusA-like"/>
</dbReference>
<dbReference type="PATRIC" id="fig|1177154.3.peg.2447"/>
<comment type="similarity">
    <text evidence="1">Belongs to the sulfur carrier protein TusA family.</text>
</comment>
<keyword evidence="4" id="KW-1185">Reference proteome</keyword>
<dbReference type="PANTHER" id="PTHR33279:SF6">
    <property type="entry name" value="SULFUR CARRIER PROTEIN YEDF-RELATED"/>
    <property type="match status" value="1"/>
</dbReference>
<evidence type="ECO:0000256" key="1">
    <source>
        <dbReference type="ARBA" id="ARBA00008984"/>
    </source>
</evidence>
<reference evidence="3 4" key="1">
    <citation type="submission" date="2012-09" db="EMBL/GenBank/DDBJ databases">
        <title>Genome Sequence of alkane-degrading Bacterium Alcanivorax sp. 19-m-6.</title>
        <authorList>
            <person name="Lai Q."/>
            <person name="Shao Z."/>
        </authorList>
    </citation>
    <scope>NUCLEOTIDE SEQUENCE [LARGE SCALE GENOMIC DNA]</scope>
    <source>
        <strain evidence="3 4">19-m-6</strain>
    </source>
</reference>
<name>A0A095TPM5_9GAMM</name>
<dbReference type="Pfam" id="PF01206">
    <property type="entry name" value="TusA"/>
    <property type="match status" value="1"/>
</dbReference>
<evidence type="ECO:0000259" key="2">
    <source>
        <dbReference type="Pfam" id="PF01206"/>
    </source>
</evidence>
<sequence>MSDVIHELDTRRLLCPMPVIKTQNKVRTLQTGDQLRVISTDPGSLNDIPAWCRINGHEVLETGEQGHEVYVLLRVGEDNGALF</sequence>
<dbReference type="InterPro" id="IPR036868">
    <property type="entry name" value="TusA-like_sf"/>
</dbReference>
<gene>
    <name evidence="3" type="ORF">Y5S_02413</name>
</gene>
<organism evidence="3 4">
    <name type="scientific">Alcanivorax nanhaiticus</name>
    <dbReference type="NCBI Taxonomy" id="1177154"/>
    <lineage>
        <taxon>Bacteria</taxon>
        <taxon>Pseudomonadati</taxon>
        <taxon>Pseudomonadota</taxon>
        <taxon>Gammaproteobacteria</taxon>
        <taxon>Oceanospirillales</taxon>
        <taxon>Alcanivoracaceae</taxon>
        <taxon>Alcanivorax</taxon>
    </lineage>
</organism>
<dbReference type="CDD" id="cd00291">
    <property type="entry name" value="SirA_YedF_YeeD"/>
    <property type="match status" value="1"/>
</dbReference>
<evidence type="ECO:0000313" key="4">
    <source>
        <dbReference type="Proteomes" id="UP000029444"/>
    </source>
</evidence>
<dbReference type="eggNOG" id="COG0425">
    <property type="taxonomic scope" value="Bacteria"/>
</dbReference>
<dbReference type="STRING" id="1177154.Y5S_02413"/>